<sequence length="64" mass="7480">MKVIHKQFIGQDTEISMVYSKGGYSVSICIDNLKNYCTQLYRNFNNKAEAEAFYFSLTELEEQQ</sequence>
<proteinExistence type="predicted"/>
<geneLocation type="plasmid" evidence="1">
    <name>pGTC3</name>
</geneLocation>
<dbReference type="AlphaFoldDB" id="A0A1W6QXT8"/>
<name>A0A1W6QXT8_ENTFL</name>
<dbReference type="EMBL" id="KY303941">
    <property type="protein sequence ID" value="ARO46306.1"/>
    <property type="molecule type" value="Genomic_DNA"/>
</dbReference>
<reference evidence="1" key="1">
    <citation type="submission" date="2016-12" db="EMBL/GenBank/DDBJ databases">
        <title>Characterization of a Plasmid Isolated from Enterococcus faecalis found in the Fecal Material of a Blue Whale.</title>
        <authorList>
            <person name="McLaughlin R."/>
        </authorList>
    </citation>
    <scope>NUCLEOTIDE SEQUENCE</scope>
    <source>
        <strain evidence="1">3</strain>
        <plasmid evidence="1">pGTC3</plasmid>
    </source>
</reference>
<dbReference type="RefSeq" id="WP_014862465.1">
    <property type="nucleotide sequence ID" value="NZ_AP025272.1"/>
</dbReference>
<accession>A0A1W6QXT8</accession>
<protein>
    <submittedName>
        <fullName evidence="1">Uncharacterized protein</fullName>
    </submittedName>
</protein>
<keyword evidence="1" id="KW-0614">Plasmid</keyword>
<evidence type="ECO:0000313" key="1">
    <source>
        <dbReference type="EMBL" id="ARO46306.1"/>
    </source>
</evidence>
<organism evidence="1">
    <name type="scientific">Enterococcus faecalis</name>
    <name type="common">Streptococcus faecalis</name>
    <dbReference type="NCBI Taxonomy" id="1351"/>
    <lineage>
        <taxon>Bacteria</taxon>
        <taxon>Bacillati</taxon>
        <taxon>Bacillota</taxon>
        <taxon>Bacilli</taxon>
        <taxon>Lactobacillales</taxon>
        <taxon>Enterococcaceae</taxon>
        <taxon>Enterococcus</taxon>
    </lineage>
</organism>